<evidence type="ECO:0000313" key="7">
    <source>
        <dbReference type="Proteomes" id="UP001174677"/>
    </source>
</evidence>
<evidence type="ECO:0000256" key="3">
    <source>
        <dbReference type="ARBA" id="ARBA00022552"/>
    </source>
</evidence>
<reference evidence="6" key="1">
    <citation type="journal article" date="2023" name="Plant Biotechnol. J.">
        <title>Chromosome-level wild Hevea brasiliensis genome provides new tools for genomic-assisted breeding and valuable loci to elevate rubber yield.</title>
        <authorList>
            <person name="Cheng H."/>
            <person name="Song X."/>
            <person name="Hu Y."/>
            <person name="Wu T."/>
            <person name="Yang Q."/>
            <person name="An Z."/>
            <person name="Feng S."/>
            <person name="Deng Z."/>
            <person name="Wu W."/>
            <person name="Zeng X."/>
            <person name="Tu M."/>
            <person name="Wang X."/>
            <person name="Huang H."/>
        </authorList>
    </citation>
    <scope>NUCLEOTIDE SEQUENCE</scope>
    <source>
        <strain evidence="6">MT/VB/25A 57/8</strain>
    </source>
</reference>
<evidence type="ECO:0000256" key="5">
    <source>
        <dbReference type="SAM" id="MobiDB-lite"/>
    </source>
</evidence>
<sequence>MRVKKQKRHRRAVRFYTASFGFRQPFKILCDGTLVHNLIVNRVAPADNALSNILGGSVKLFTTSCVLDELKRLGNFYSESLQGAHKLMIARCDHENKKSAEACIVEILGENNPEHFFVATQDFDLRKKFREFVKTSEEQRSHATELEYKILKKRTKSTSTNKETGHSYDDNKVPGEMQPDIKKHSARRMDVKDRLQFKRKRAKKKKKDVNPKPSSEKEYNAADNAKRSRSRKRNRSHKGKNPAEMDSK</sequence>
<feature type="compositionally biased region" description="Basic and acidic residues" evidence="5">
    <location>
        <begin position="208"/>
        <end position="226"/>
    </location>
</feature>
<keyword evidence="3" id="KW-0698">rRNA processing</keyword>
<feature type="compositionally biased region" description="Basic residues" evidence="5">
    <location>
        <begin position="227"/>
        <end position="240"/>
    </location>
</feature>
<feature type="compositionally biased region" description="Basic residues" evidence="5">
    <location>
        <begin position="197"/>
        <end position="207"/>
    </location>
</feature>
<accession>A0ABQ9NBA8</accession>
<keyword evidence="2" id="KW-0690">Ribosome biogenesis</keyword>
<dbReference type="Pfam" id="PF04900">
    <property type="entry name" value="Fcf1"/>
    <property type="match status" value="1"/>
</dbReference>
<dbReference type="SUPFAM" id="SSF88723">
    <property type="entry name" value="PIN domain-like"/>
    <property type="match status" value="1"/>
</dbReference>
<organism evidence="6 7">
    <name type="scientific">Hevea brasiliensis</name>
    <name type="common">Para rubber tree</name>
    <name type="synonym">Siphonia brasiliensis</name>
    <dbReference type="NCBI Taxonomy" id="3981"/>
    <lineage>
        <taxon>Eukaryota</taxon>
        <taxon>Viridiplantae</taxon>
        <taxon>Streptophyta</taxon>
        <taxon>Embryophyta</taxon>
        <taxon>Tracheophyta</taxon>
        <taxon>Spermatophyta</taxon>
        <taxon>Magnoliopsida</taxon>
        <taxon>eudicotyledons</taxon>
        <taxon>Gunneridae</taxon>
        <taxon>Pentapetalae</taxon>
        <taxon>rosids</taxon>
        <taxon>fabids</taxon>
        <taxon>Malpighiales</taxon>
        <taxon>Euphorbiaceae</taxon>
        <taxon>Crotonoideae</taxon>
        <taxon>Micrandreae</taxon>
        <taxon>Hevea</taxon>
    </lineage>
</organism>
<dbReference type="InterPro" id="IPR006984">
    <property type="entry name" value="Fcf1/UTP23"/>
</dbReference>
<dbReference type="Gene3D" id="3.40.50.1010">
    <property type="entry name" value="5'-nuclease"/>
    <property type="match status" value="1"/>
</dbReference>
<dbReference type="EMBL" id="JARPOI010000001">
    <property type="protein sequence ID" value="KAJ9189080.1"/>
    <property type="molecule type" value="Genomic_DNA"/>
</dbReference>
<evidence type="ECO:0008006" key="8">
    <source>
        <dbReference type="Google" id="ProtNLM"/>
    </source>
</evidence>
<keyword evidence="7" id="KW-1185">Reference proteome</keyword>
<keyword evidence="4" id="KW-0539">Nucleus</keyword>
<dbReference type="Proteomes" id="UP001174677">
    <property type="component" value="Chromosome 1"/>
</dbReference>
<comment type="caution">
    <text evidence="6">The sequence shown here is derived from an EMBL/GenBank/DDBJ whole genome shotgun (WGS) entry which is preliminary data.</text>
</comment>
<feature type="compositionally biased region" description="Basic and acidic residues" evidence="5">
    <location>
        <begin position="163"/>
        <end position="196"/>
    </location>
</feature>
<evidence type="ECO:0000256" key="1">
    <source>
        <dbReference type="ARBA" id="ARBA00004604"/>
    </source>
</evidence>
<evidence type="ECO:0000256" key="4">
    <source>
        <dbReference type="ARBA" id="ARBA00023242"/>
    </source>
</evidence>
<protein>
    <recommendedName>
        <fullName evidence="8">PIN domain-containing protein</fullName>
    </recommendedName>
</protein>
<name>A0ABQ9NBA8_HEVBR</name>
<proteinExistence type="predicted"/>
<comment type="subcellular location">
    <subcellularLocation>
        <location evidence="1">Nucleus</location>
        <location evidence="1">Nucleolus</location>
    </subcellularLocation>
</comment>
<dbReference type="InterPro" id="IPR029060">
    <property type="entry name" value="PIN-like_dom_sf"/>
</dbReference>
<gene>
    <name evidence="6" type="ORF">P3X46_000413</name>
</gene>
<dbReference type="CDD" id="cd08553">
    <property type="entry name" value="PIN_Fcf1-like"/>
    <property type="match status" value="1"/>
</dbReference>
<feature type="region of interest" description="Disordered" evidence="5">
    <location>
        <begin position="156"/>
        <end position="248"/>
    </location>
</feature>
<dbReference type="PANTHER" id="PTHR12416">
    <property type="entry name" value="RRNA-PROCESSING PROTEIN UTP23 HOMOLOG"/>
    <property type="match status" value="1"/>
</dbReference>
<evidence type="ECO:0000313" key="6">
    <source>
        <dbReference type="EMBL" id="KAJ9189080.1"/>
    </source>
</evidence>
<evidence type="ECO:0000256" key="2">
    <source>
        <dbReference type="ARBA" id="ARBA00022517"/>
    </source>
</evidence>